<organism evidence="1 2">
    <name type="scientific">Collimonas arenae</name>
    <dbReference type="NCBI Taxonomy" id="279058"/>
    <lineage>
        <taxon>Bacteria</taxon>
        <taxon>Pseudomonadati</taxon>
        <taxon>Pseudomonadota</taxon>
        <taxon>Betaproteobacteria</taxon>
        <taxon>Burkholderiales</taxon>
        <taxon>Oxalobacteraceae</taxon>
        <taxon>Collimonas</taxon>
    </lineage>
</organism>
<dbReference type="KEGG" id="care:LT85_2194"/>
<dbReference type="EMBL" id="CP009962">
    <property type="protein sequence ID" value="AIY41352.1"/>
    <property type="molecule type" value="Genomic_DNA"/>
</dbReference>
<dbReference type="STRING" id="279058.LT85_2194"/>
<accession>A0A0A1FEU2</accession>
<sequence length="234" mass="25478">MDGSLSGGRSTSSNTSVYAPGTSIEERSYTSQAFFNGNVGLGYGFELFAGLPYVLRNRTDVHYSYGEERESSSFNGEKGFNDATFGLKYRVFKSADGSNEVLLRFSLLRHSGFSGFVDSEVSYLHTFTPAIKTVLSASFMRRQGGPNNTGYGAYLIWQASRQIAVVPFIRGNRYDEYMGAPSFSSAGGGVELRYTPIKSWNITPGLSGTHINAPNGYSGSWNGISGSLTVQKEF</sequence>
<evidence type="ECO:0000313" key="2">
    <source>
        <dbReference type="Proteomes" id="UP000030302"/>
    </source>
</evidence>
<evidence type="ECO:0000313" key="1">
    <source>
        <dbReference type="EMBL" id="AIY41352.1"/>
    </source>
</evidence>
<gene>
    <name evidence="1" type="ORF">LT85_2194</name>
</gene>
<dbReference type="HOGENOM" id="CLU_1022006_0_0_4"/>
<dbReference type="AlphaFoldDB" id="A0A0A1FEU2"/>
<keyword evidence="2" id="KW-1185">Reference proteome</keyword>
<protein>
    <submittedName>
        <fullName evidence="1">Uncharacterized protein</fullName>
    </submittedName>
</protein>
<reference evidence="2" key="1">
    <citation type="journal article" date="2014" name="Soil Biol. Biochem.">
        <title>Structure and function of bacterial communities in ageing soils: Insights from the Mendocino ecological staircase.</title>
        <authorList>
            <person name="Uroz S."/>
            <person name="Tech J.J."/>
            <person name="Sawaya N.A."/>
            <person name="Frey-Klett P."/>
            <person name="Leveau J.H.J."/>
        </authorList>
    </citation>
    <scope>NUCLEOTIDE SEQUENCE [LARGE SCALE GENOMIC DNA]</scope>
    <source>
        <strain evidence="2">Cal35</strain>
    </source>
</reference>
<proteinExistence type="predicted"/>
<name>A0A0A1FEU2_9BURK</name>
<dbReference type="Proteomes" id="UP000030302">
    <property type="component" value="Chromosome"/>
</dbReference>